<dbReference type="InterPro" id="IPR013783">
    <property type="entry name" value="Ig-like_fold"/>
</dbReference>
<evidence type="ECO:0000313" key="2">
    <source>
        <dbReference type="EMBL" id="CAG2234222.1"/>
    </source>
</evidence>
<evidence type="ECO:0000313" key="3">
    <source>
        <dbReference type="Proteomes" id="UP000683360"/>
    </source>
</evidence>
<sequence length="2327" mass="258552">MTEPGMYSLHMTAVDKAGNYMTGRGLFLFDDESVVDKQGDPTYCSTASEDTSYIWVVEDTLKVKVQFKDRFINTRHKHNKWLNRVRTYNPQKVIYEDLYGNRTNKPISNIHAIVDFQVSFEVHSAPSTLKDSRALTSISKLKNQYDILTLNWADGDRLTSTVKAFDVLRESNEETIVIYRDATPPLLENLWLTKGDRLNISVHSLEDFTKMTIEWEAYDPHSGLASVNWKLFDHKTGDVHGYEDIIAQGSASDLSSCNSTYGSYARGANCYCTPFQGCFHRHFQIKPEIKLTGGLLQNKDKGMHEYDYYIEVSITNIAKITTVLKKKSSRSLRPVCSDGVTIDSSVPAVQEIVVENSQITGGLITDSTSTNYYILGSDRMRRLITNVTADCVSKATSLNDTDLYPQEKFDNGSLVEVDGHVFCGNSSGAPSNIGLTLYKSSLMEISWEPVDIPAKVYDYELGFSSTSGSAAPDIMAFESTKQHAHHRVVHTNIPDGTQFYIIIKTISKSNVEGLTTLGPCFMDTTPPEFVGGSSVFTVELSGDYLITSWPNDAVSDSEEFFQLDYKFAVGHTAYGTDIQDFLPLQSGDICTFTYPPNCTAVDITNMDWFLHGHHTYYVSIKITNSAGLVTIQTSDSYIHDVQLPAEGVIIDVDPQNFVTDIPLKDIEDIDFQTSADSMSARWSGFAHPHLDVTYNISIGTTAGGSDVVSMKDVGTSLSHQESGLALTPFETYYFTVTAISSAGNTAVSSDGVTIVTENDGLSGITINDGKPCNMTDLTVGHHEDDNRLYCADDVDVQMSTSSLKAYWSVPVGIQSYTRDAYIAIEKRTGTGNMWTTFRDFVHYSTVFDVSIDDLTLDPGIKYRIVLKLCARTICFQTIHTDGVMVIANPPTAGDITIEHLNTTEGNGVEKLAVSFTQFYDPDIEDTTEKYAAVDKYEFAITDNSVLRKPYMTWTNLVTYTTNANQISFEYELNGTMDFSKCKRFSIRGYNNVKLYTTISTEVKDCDAYNPILIIPNIVIDAVGAPDALDSHGKMIYLEENAYWPEPDMDYTPYKNVISAAWPTLRHKDYDYAILDAKTIDVTTYYHQISQLSLTKPCDHPDSIRCGHTINGFMNELFSNNELVHGTRYTVCVHANPIQITRETWIEYLEEINSCSDGIVVDLTPPVAGRLWIGVNPGIVYQTSNTDLYINWDGFHDVEEYETGPHATGIKEYILGIGTTPGGNDVYSFENVGVVQHKALHGLSLQNGYVYYATLKAVDFAKRETEKISAPITIDVTPPDRTDNPITLINRHITSTTEISPCWKEVFIDVQSGLDYYLWSVGSQPGYTDMMTYIKTTDECGITDKNNPLSLLDGHSYYINVRAFNKAGLSSVATSWAFELDTTPPTPGHVYDGDKDKMTGSVKDIDYQTETKVLHAHWEGFHESHSTIKDYYVSIGTCPQCEDILGQQAIGIAYEFTLENTHLGTGLRYYTTVTACNTAEMCTTVTSDGVIIDNSPPTTGTVQDGTGYYDTEYQSLKNYISAKWYGFDDAQSGLEKYEWRVGTKPGYSDIVPTIELHLTETAALLDSSSYNLSLPINTRMYITVRAYNKAGLWSESSSSGFSVDDTPPVLSKVTTFSNDFGITDLTQIYRTTMKVEWEVEDAESFIKRQYLSIKSHIGGEFMLSSQPVNGIARSYVFTGLDLHDGVTYYVTLISCNSADICISDTSQGMFVDSTPPSRDTSQGMFVDSTPPSRGMFAVSTDHASDPDTSRNEHGWMTFGSNAVYLAWLGFSDIHSQIDHYMVTVGTSYMEKNLNKDLKTKYVHVDSNTDHGDEGKVQLFKIDTVVLTQYEEVYITLWAVNKVGLRSQMIHSAFKKTPPSYLDLVRRCDAISCEGHCVCSPQDRKCPFNPSLGNCTDVSDAKDFNKPERVIEKVLNTNVKDADYMRIGRPITFMWKDKFLKAAATIKEYKLYISSFPGGYASGGTQIQPFRSVGLMNFGFNNNVTLVHNTYIYITAIATNGADLRGISYSDPILVDLTPPDIKFVNDGLGGDEDAWEFNEVVANWDYEDPESGILFCKWAVGYQPGRIELLPYTVITAMSAYKEFPYSVLIGRTIYTTLTCENNAGLISTKSANGVKISNQPPSTASAVVETMPLSMTEYTPQINNQGVTDNIRLKWTGFADDIGVERFKVFYSKDGLSEMMFFSDVQDVLYAHFTDTTLTEGSYDFSVQAVNKLFKISNKVKANSTVDTSVPTVDNSKNLGLSWIDNKVVVSWDTIFSSDDALFYEVSSGSAQAGVNIIQWQETSNTSITFGIPASVSASTGLPVHVTVKAVSIGGHSAVKVGQFILP</sequence>
<evidence type="ECO:0000259" key="1">
    <source>
        <dbReference type="PROSITE" id="PS50853"/>
    </source>
</evidence>
<dbReference type="PANTHER" id="PTHR16897:SF2">
    <property type="entry name" value="OS03G0226600 PROTEIN"/>
    <property type="match status" value="1"/>
</dbReference>
<dbReference type="Gene3D" id="2.60.40.10">
    <property type="entry name" value="Immunoglobulins"/>
    <property type="match status" value="2"/>
</dbReference>
<proteinExistence type="predicted"/>
<protein>
    <recommendedName>
        <fullName evidence="1">Fibronectin type-III domain-containing protein</fullName>
    </recommendedName>
</protein>
<dbReference type="OrthoDB" id="6061841at2759"/>
<dbReference type="EMBL" id="CAJPWZ010002227">
    <property type="protein sequence ID" value="CAG2234222.1"/>
    <property type="molecule type" value="Genomic_DNA"/>
</dbReference>
<dbReference type="PROSITE" id="PS50853">
    <property type="entry name" value="FN3"/>
    <property type="match status" value="1"/>
</dbReference>
<dbReference type="PANTHER" id="PTHR16897">
    <property type="entry name" value="OS10G0105400 PROTEIN"/>
    <property type="match status" value="1"/>
</dbReference>
<feature type="domain" description="Fibronectin type-III" evidence="1">
    <location>
        <begin position="662"/>
        <end position="759"/>
    </location>
</feature>
<accession>A0A8S3TL62</accession>
<reference evidence="2" key="1">
    <citation type="submission" date="2021-03" db="EMBL/GenBank/DDBJ databases">
        <authorList>
            <person name="Bekaert M."/>
        </authorList>
    </citation>
    <scope>NUCLEOTIDE SEQUENCE</scope>
</reference>
<dbReference type="Proteomes" id="UP000683360">
    <property type="component" value="Unassembled WGS sequence"/>
</dbReference>
<organism evidence="2 3">
    <name type="scientific">Mytilus edulis</name>
    <name type="common">Blue mussel</name>
    <dbReference type="NCBI Taxonomy" id="6550"/>
    <lineage>
        <taxon>Eukaryota</taxon>
        <taxon>Metazoa</taxon>
        <taxon>Spiralia</taxon>
        <taxon>Lophotrochozoa</taxon>
        <taxon>Mollusca</taxon>
        <taxon>Bivalvia</taxon>
        <taxon>Autobranchia</taxon>
        <taxon>Pteriomorphia</taxon>
        <taxon>Mytilida</taxon>
        <taxon>Mytiloidea</taxon>
        <taxon>Mytilidae</taxon>
        <taxon>Mytilinae</taxon>
        <taxon>Mytilus</taxon>
    </lineage>
</organism>
<name>A0A8S3TL62_MYTED</name>
<dbReference type="InterPro" id="IPR003961">
    <property type="entry name" value="FN3_dom"/>
</dbReference>
<dbReference type="CDD" id="cd00063">
    <property type="entry name" value="FN3"/>
    <property type="match status" value="1"/>
</dbReference>
<comment type="caution">
    <text evidence="2">The sequence shown here is derived from an EMBL/GenBank/DDBJ whole genome shotgun (WGS) entry which is preliminary data.</text>
</comment>
<gene>
    <name evidence="2" type="ORF">MEDL_46812</name>
</gene>
<dbReference type="SMART" id="SM00060">
    <property type="entry name" value="FN3"/>
    <property type="match status" value="4"/>
</dbReference>
<keyword evidence="3" id="KW-1185">Reference proteome</keyword>